<keyword evidence="2" id="KW-0521">NADP</keyword>
<dbReference type="Pfam" id="PF13561">
    <property type="entry name" value="adh_short_C2"/>
    <property type="match status" value="1"/>
</dbReference>
<dbReference type="PANTHER" id="PTHR43618:SF18">
    <property type="entry name" value="SHORT CHAIN DEHYDROGENASE_REDUCTASE FAMILY (AFU_ORTHOLOGUE AFUA_5G12480)"/>
    <property type="match status" value="1"/>
</dbReference>
<reference evidence="4" key="1">
    <citation type="journal article" date="2020" name="Stud. Mycol.">
        <title>101 Dothideomycetes genomes: a test case for predicting lifestyles and emergence of pathogens.</title>
        <authorList>
            <person name="Haridas S."/>
            <person name="Albert R."/>
            <person name="Binder M."/>
            <person name="Bloem J."/>
            <person name="Labutti K."/>
            <person name="Salamov A."/>
            <person name="Andreopoulos B."/>
            <person name="Baker S."/>
            <person name="Barry K."/>
            <person name="Bills G."/>
            <person name="Bluhm B."/>
            <person name="Cannon C."/>
            <person name="Castanera R."/>
            <person name="Culley D."/>
            <person name="Daum C."/>
            <person name="Ezra D."/>
            <person name="Gonzalez J."/>
            <person name="Henrissat B."/>
            <person name="Kuo A."/>
            <person name="Liang C."/>
            <person name="Lipzen A."/>
            <person name="Lutzoni F."/>
            <person name="Magnuson J."/>
            <person name="Mondo S."/>
            <person name="Nolan M."/>
            <person name="Ohm R."/>
            <person name="Pangilinan J."/>
            <person name="Park H.-J."/>
            <person name="Ramirez L."/>
            <person name="Alfaro M."/>
            <person name="Sun H."/>
            <person name="Tritt A."/>
            <person name="Yoshinaga Y."/>
            <person name="Zwiers L.-H."/>
            <person name="Turgeon B."/>
            <person name="Goodwin S."/>
            <person name="Spatafora J."/>
            <person name="Crous P."/>
            <person name="Grigoriev I."/>
        </authorList>
    </citation>
    <scope>NUCLEOTIDE SEQUENCE</scope>
    <source>
        <strain evidence="4">CBS 121410</strain>
    </source>
</reference>
<protein>
    <submittedName>
        <fullName evidence="4">NAD(P)-binding protein</fullName>
    </submittedName>
</protein>
<dbReference type="InterPro" id="IPR036291">
    <property type="entry name" value="NAD(P)-bd_dom_sf"/>
</dbReference>
<dbReference type="InterPro" id="IPR020904">
    <property type="entry name" value="Sc_DH/Rdtase_CS"/>
</dbReference>
<evidence type="ECO:0000313" key="4">
    <source>
        <dbReference type="EMBL" id="KAF2092191.1"/>
    </source>
</evidence>
<dbReference type="PRINTS" id="PR00081">
    <property type="entry name" value="GDHRDH"/>
</dbReference>
<dbReference type="PANTHER" id="PTHR43618">
    <property type="entry name" value="7-ALPHA-HYDROXYSTEROID DEHYDROGENASE"/>
    <property type="match status" value="1"/>
</dbReference>
<dbReference type="EMBL" id="ML978711">
    <property type="protein sequence ID" value="KAF2092191.1"/>
    <property type="molecule type" value="Genomic_DNA"/>
</dbReference>
<dbReference type="Proteomes" id="UP000799776">
    <property type="component" value="Unassembled WGS sequence"/>
</dbReference>
<dbReference type="GO" id="GO:0016491">
    <property type="term" value="F:oxidoreductase activity"/>
    <property type="evidence" value="ECO:0007669"/>
    <property type="project" value="UniProtKB-KW"/>
</dbReference>
<evidence type="ECO:0000256" key="1">
    <source>
        <dbReference type="ARBA" id="ARBA00006484"/>
    </source>
</evidence>
<evidence type="ECO:0000313" key="5">
    <source>
        <dbReference type="Proteomes" id="UP000799776"/>
    </source>
</evidence>
<accession>A0A9P4I5I8</accession>
<keyword evidence="5" id="KW-1185">Reference proteome</keyword>
<dbReference type="OrthoDB" id="2898618at2759"/>
<organism evidence="4 5">
    <name type="scientific">Saccharata proteae CBS 121410</name>
    <dbReference type="NCBI Taxonomy" id="1314787"/>
    <lineage>
        <taxon>Eukaryota</taxon>
        <taxon>Fungi</taxon>
        <taxon>Dikarya</taxon>
        <taxon>Ascomycota</taxon>
        <taxon>Pezizomycotina</taxon>
        <taxon>Dothideomycetes</taxon>
        <taxon>Dothideomycetes incertae sedis</taxon>
        <taxon>Botryosphaeriales</taxon>
        <taxon>Saccharataceae</taxon>
        <taxon>Saccharata</taxon>
    </lineage>
</organism>
<proteinExistence type="inferred from homology"/>
<dbReference type="CDD" id="cd05233">
    <property type="entry name" value="SDR_c"/>
    <property type="match status" value="1"/>
</dbReference>
<name>A0A9P4I5I8_9PEZI</name>
<dbReference type="InterPro" id="IPR052178">
    <property type="entry name" value="Sec_Metab_Biosynth_SDR"/>
</dbReference>
<gene>
    <name evidence="4" type="ORF">K490DRAFT_70839</name>
</gene>
<evidence type="ECO:0000256" key="2">
    <source>
        <dbReference type="ARBA" id="ARBA00022857"/>
    </source>
</evidence>
<dbReference type="Gene3D" id="3.40.50.720">
    <property type="entry name" value="NAD(P)-binding Rossmann-like Domain"/>
    <property type="match status" value="1"/>
</dbReference>
<dbReference type="AlphaFoldDB" id="A0A9P4I5I8"/>
<sequence length="293" mass="30534">MTTASPMPSFLFTTPSLTAKITGGGTGIGLATTHALARAGASRIYILGRRLQMLDVAASSNPNPDTCTIVPVECDVTCTPSLLAAAARIKSESSDRGVDLLVANAGIMGPKPEGGVGEGISVGEFRERMSGIEREEVGRTFEVKTTGVLYTALAFLELLDEANKWRAKGGDGRGYEPGLPRSSVIVTGSIAGLSRLRGASLAYNTSKAAMMHLVKMLATCAVFPTDLLGPILEQGKANKEGAFDKRFIPAERAGTEEEIAGTVLYMASKAGGYLNGSIILVDGGRLGVLSSSY</sequence>
<keyword evidence="3" id="KW-0560">Oxidoreductase</keyword>
<comment type="similarity">
    <text evidence="1">Belongs to the short-chain dehydrogenases/reductases (SDR) family.</text>
</comment>
<dbReference type="SUPFAM" id="SSF51735">
    <property type="entry name" value="NAD(P)-binding Rossmann-fold domains"/>
    <property type="match status" value="1"/>
</dbReference>
<comment type="caution">
    <text evidence="4">The sequence shown here is derived from an EMBL/GenBank/DDBJ whole genome shotgun (WGS) entry which is preliminary data.</text>
</comment>
<evidence type="ECO:0000256" key="3">
    <source>
        <dbReference type="ARBA" id="ARBA00023002"/>
    </source>
</evidence>
<dbReference type="InterPro" id="IPR002347">
    <property type="entry name" value="SDR_fam"/>
</dbReference>
<dbReference type="PROSITE" id="PS00061">
    <property type="entry name" value="ADH_SHORT"/>
    <property type="match status" value="1"/>
</dbReference>